<keyword evidence="1" id="KW-0805">Transcription regulation</keyword>
<dbReference type="InterPro" id="IPR003313">
    <property type="entry name" value="AraC-bd"/>
</dbReference>
<sequence length="291" mass="34387">MEPFKEIAQLGNKMLPVKIFITELNQTCTYVPPHWHDFIEILYLLEGEAKIQINNSYYDIKSGEIILLNSLDVHAVYGFSKYLVLQFDTSIATDLPIEFNKLFPFNDDDKIIKQNKNYIDYIETIRYYMEDIINKYNQKPPGYEIDIRGSIYKILASIIAYSQTTSKNELSYKKHKENLKRLEKLLRYIDEHYNENITINDAASMLNFAPNYFCRFFKNTMGKTFLEYLNFYRCSKAEILINTTNKPITEIALMVGFSSVAYFNRVYKKYKGHNPSYERKKDNIVQIKDNI</sequence>
<dbReference type="eggNOG" id="COG4977">
    <property type="taxonomic scope" value="Bacteria"/>
</dbReference>
<dbReference type="PRINTS" id="PR00032">
    <property type="entry name" value="HTHARAC"/>
</dbReference>
<evidence type="ECO:0000313" key="6">
    <source>
        <dbReference type="Proteomes" id="UP000014923"/>
    </source>
</evidence>
<name>R7RUH3_9CLOT</name>
<dbReference type="Pfam" id="PF12833">
    <property type="entry name" value="HTH_18"/>
    <property type="match status" value="1"/>
</dbReference>
<keyword evidence="6" id="KW-1185">Reference proteome</keyword>
<dbReference type="Gene3D" id="1.10.10.60">
    <property type="entry name" value="Homeodomain-like"/>
    <property type="match status" value="2"/>
</dbReference>
<dbReference type="InterPro" id="IPR009057">
    <property type="entry name" value="Homeodomain-like_sf"/>
</dbReference>
<comment type="caution">
    <text evidence="5">The sequence shown here is derived from an EMBL/GenBank/DDBJ whole genome shotgun (WGS) entry which is preliminary data.</text>
</comment>
<organism evidence="5 6">
    <name type="scientific">Thermobrachium celere DSM 8682</name>
    <dbReference type="NCBI Taxonomy" id="941824"/>
    <lineage>
        <taxon>Bacteria</taxon>
        <taxon>Bacillati</taxon>
        <taxon>Bacillota</taxon>
        <taxon>Clostridia</taxon>
        <taxon>Eubacteriales</taxon>
        <taxon>Clostridiaceae</taxon>
        <taxon>Thermobrachium</taxon>
    </lineage>
</organism>
<dbReference type="EMBL" id="CAVN010000111">
    <property type="protein sequence ID" value="CDF59053.1"/>
    <property type="molecule type" value="Genomic_DNA"/>
</dbReference>
<dbReference type="PANTHER" id="PTHR43280">
    <property type="entry name" value="ARAC-FAMILY TRANSCRIPTIONAL REGULATOR"/>
    <property type="match status" value="1"/>
</dbReference>
<accession>R7RUH3</accession>
<feature type="domain" description="HTH araC/xylS-type" evidence="4">
    <location>
        <begin position="183"/>
        <end position="281"/>
    </location>
</feature>
<dbReference type="GO" id="GO:0043565">
    <property type="term" value="F:sequence-specific DNA binding"/>
    <property type="evidence" value="ECO:0007669"/>
    <property type="project" value="InterPro"/>
</dbReference>
<dbReference type="HOGENOM" id="CLU_000445_88_3_9"/>
<evidence type="ECO:0000256" key="1">
    <source>
        <dbReference type="ARBA" id="ARBA00023015"/>
    </source>
</evidence>
<keyword evidence="2" id="KW-0238">DNA-binding</keyword>
<dbReference type="GO" id="GO:0003700">
    <property type="term" value="F:DNA-binding transcription factor activity"/>
    <property type="evidence" value="ECO:0007669"/>
    <property type="project" value="InterPro"/>
</dbReference>
<dbReference type="PANTHER" id="PTHR43280:SF28">
    <property type="entry name" value="HTH-TYPE TRANSCRIPTIONAL ACTIVATOR RHAS"/>
    <property type="match status" value="1"/>
</dbReference>
<evidence type="ECO:0000313" key="5">
    <source>
        <dbReference type="EMBL" id="CDF59053.1"/>
    </source>
</evidence>
<proteinExistence type="predicted"/>
<dbReference type="AlphaFoldDB" id="R7RUH3"/>
<dbReference type="SUPFAM" id="SSF51215">
    <property type="entry name" value="Regulatory protein AraC"/>
    <property type="match status" value="1"/>
</dbReference>
<dbReference type="PROSITE" id="PS01124">
    <property type="entry name" value="HTH_ARAC_FAMILY_2"/>
    <property type="match status" value="1"/>
</dbReference>
<dbReference type="Proteomes" id="UP000014923">
    <property type="component" value="Unassembled WGS sequence"/>
</dbReference>
<evidence type="ECO:0000256" key="2">
    <source>
        <dbReference type="ARBA" id="ARBA00023125"/>
    </source>
</evidence>
<dbReference type="InterPro" id="IPR018060">
    <property type="entry name" value="HTH_AraC"/>
</dbReference>
<gene>
    <name evidence="5" type="ORF">TCEL_02121</name>
</gene>
<evidence type="ECO:0000256" key="3">
    <source>
        <dbReference type="ARBA" id="ARBA00023163"/>
    </source>
</evidence>
<protein>
    <submittedName>
        <fullName evidence="5">Helix-turn-helix, AraC type</fullName>
    </submittedName>
</protein>
<dbReference type="Gene3D" id="2.60.120.10">
    <property type="entry name" value="Jelly Rolls"/>
    <property type="match status" value="1"/>
</dbReference>
<dbReference type="InterPro" id="IPR020449">
    <property type="entry name" value="Tscrpt_reg_AraC-type_HTH"/>
</dbReference>
<dbReference type="InterPro" id="IPR037923">
    <property type="entry name" value="HTH-like"/>
</dbReference>
<dbReference type="RefSeq" id="WP_018664278.1">
    <property type="nucleotide sequence ID" value="NZ_HF952022.1"/>
</dbReference>
<reference evidence="5" key="1">
    <citation type="submission" date="2013-03" db="EMBL/GenBank/DDBJ databases">
        <title>Draft genome sequence of the hydrogen-ethanol-producing anaerobic alkalithermophilic Caloramator celere.</title>
        <authorList>
            <person name="Ciranna A."/>
            <person name="Larjo A."/>
            <person name="Kivisto A."/>
            <person name="Santala V."/>
            <person name="Roos C."/>
            <person name="Karp M."/>
        </authorList>
    </citation>
    <scope>NUCLEOTIDE SEQUENCE [LARGE SCALE GENOMIC DNA]</scope>
    <source>
        <strain evidence="5">DSM 8682</strain>
    </source>
</reference>
<dbReference type="Pfam" id="PF02311">
    <property type="entry name" value="AraC_binding"/>
    <property type="match status" value="1"/>
</dbReference>
<dbReference type="InterPro" id="IPR014710">
    <property type="entry name" value="RmlC-like_jellyroll"/>
</dbReference>
<keyword evidence="3" id="KW-0804">Transcription</keyword>
<evidence type="ECO:0000259" key="4">
    <source>
        <dbReference type="PROSITE" id="PS01124"/>
    </source>
</evidence>
<dbReference type="SUPFAM" id="SSF46689">
    <property type="entry name" value="Homeodomain-like"/>
    <property type="match status" value="2"/>
</dbReference>
<dbReference type="eggNOG" id="COG0662">
    <property type="taxonomic scope" value="Bacteria"/>
</dbReference>
<dbReference type="SMART" id="SM00342">
    <property type="entry name" value="HTH_ARAC"/>
    <property type="match status" value="1"/>
</dbReference>